<protein>
    <submittedName>
        <fullName evidence="1">Uncharacterized protein</fullName>
    </submittedName>
</protein>
<organism evidence="1 2">
    <name type="scientific">Mycolicibacterium nivoides</name>
    <dbReference type="NCBI Taxonomy" id="2487344"/>
    <lineage>
        <taxon>Bacteria</taxon>
        <taxon>Bacillati</taxon>
        <taxon>Actinomycetota</taxon>
        <taxon>Actinomycetes</taxon>
        <taxon>Mycobacteriales</taxon>
        <taxon>Mycobacteriaceae</taxon>
        <taxon>Mycolicibacterium</taxon>
    </lineage>
</organism>
<evidence type="ECO:0000313" key="1">
    <source>
        <dbReference type="EMBL" id="MFN6548591.1"/>
    </source>
</evidence>
<reference evidence="1 2" key="1">
    <citation type="submission" date="2024-12" db="EMBL/GenBank/DDBJ databases">
        <title>The coexistence of Mycolicibacterium septicum and Mycolicibacterium nivoides in clinical samples.</title>
        <authorList>
            <person name="Wang C."/>
            <person name="Feng Y."/>
            <person name="Zong Z."/>
        </authorList>
    </citation>
    <scope>NUCLEOTIDE SEQUENCE [LARGE SCALE GENOMIC DNA]</scope>
    <source>
        <strain evidence="1 2">120309</strain>
    </source>
</reference>
<gene>
    <name evidence="1" type="ORF">ACK4CT_36185</name>
</gene>
<dbReference type="EMBL" id="JBKBDD010000029">
    <property type="protein sequence ID" value="MFN6548591.1"/>
    <property type="molecule type" value="Genomic_DNA"/>
</dbReference>
<name>A0ABW9LPQ4_9MYCO</name>
<evidence type="ECO:0000313" key="2">
    <source>
        <dbReference type="Proteomes" id="UP001635816"/>
    </source>
</evidence>
<accession>A0ABW9LPQ4</accession>
<keyword evidence="2" id="KW-1185">Reference proteome</keyword>
<dbReference type="RefSeq" id="WP_409545982.1">
    <property type="nucleotide sequence ID" value="NZ_JBKBDD010000029.1"/>
</dbReference>
<dbReference type="InterPro" id="IPR023346">
    <property type="entry name" value="Lysozyme-like_dom_sf"/>
</dbReference>
<dbReference type="SUPFAM" id="SSF53955">
    <property type="entry name" value="Lysozyme-like"/>
    <property type="match status" value="1"/>
</dbReference>
<sequence>MQITDREDVRPGDIVSWGALGYVHQGVATSSPELWDGQIAVSGGLDWWPNFLWAERDAADVAAGSIGIDTIDFKRLPDAHLDWPAVIQDALASAGVAPAAMSGFAEATELIVARESAWRPNAVAVFTNEGRVMADGAPHSAQRGATQLTPWTFADHHVPGTSVCIYDPVANIAAAWHMVSAVFGVDLRTGQGLAEFVAKVQAQPGRWFGESP</sequence>
<proteinExistence type="predicted"/>
<comment type="caution">
    <text evidence="1">The sequence shown here is derived from an EMBL/GenBank/DDBJ whole genome shotgun (WGS) entry which is preliminary data.</text>
</comment>
<dbReference type="Proteomes" id="UP001635816">
    <property type="component" value="Unassembled WGS sequence"/>
</dbReference>